<evidence type="ECO:0000313" key="2">
    <source>
        <dbReference type="EMBL" id="MBB5937053.1"/>
    </source>
</evidence>
<dbReference type="Proteomes" id="UP000588098">
    <property type="component" value="Unassembled WGS sequence"/>
</dbReference>
<dbReference type="RefSeq" id="WP_184573716.1">
    <property type="nucleotide sequence ID" value="NZ_JACHJL010000010.1"/>
</dbReference>
<gene>
    <name evidence="2" type="ORF">FHS42_004132</name>
</gene>
<accession>A0A7W9UZI5</accession>
<dbReference type="Gene3D" id="2.30.110.10">
    <property type="entry name" value="Electron Transport, Fmn-binding Protein, Chain A"/>
    <property type="match status" value="1"/>
</dbReference>
<dbReference type="EMBL" id="JACHJL010000010">
    <property type="protein sequence ID" value="MBB5937053.1"/>
    <property type="molecule type" value="Genomic_DNA"/>
</dbReference>
<evidence type="ECO:0000313" key="3">
    <source>
        <dbReference type="Proteomes" id="UP000588098"/>
    </source>
</evidence>
<proteinExistence type="predicted"/>
<evidence type="ECO:0000259" key="1">
    <source>
        <dbReference type="Pfam" id="PF01243"/>
    </source>
</evidence>
<protein>
    <recommendedName>
        <fullName evidence="1">Pyridoxamine 5'-phosphate oxidase N-terminal domain-containing protein</fullName>
    </recommendedName>
</protein>
<reference evidence="2 3" key="1">
    <citation type="submission" date="2020-08" db="EMBL/GenBank/DDBJ databases">
        <title>Genomic Encyclopedia of Type Strains, Phase III (KMG-III): the genomes of soil and plant-associated and newly described type strains.</title>
        <authorList>
            <person name="Whitman W."/>
        </authorList>
    </citation>
    <scope>NUCLEOTIDE SEQUENCE [LARGE SCALE GENOMIC DNA]</scope>
    <source>
        <strain evidence="2 3">CECT 8305</strain>
    </source>
</reference>
<keyword evidence="3" id="KW-1185">Reference proteome</keyword>
<organism evidence="2 3">
    <name type="scientific">Streptomyces zagrosensis</name>
    <dbReference type="NCBI Taxonomy" id="1042984"/>
    <lineage>
        <taxon>Bacteria</taxon>
        <taxon>Bacillati</taxon>
        <taxon>Actinomycetota</taxon>
        <taxon>Actinomycetes</taxon>
        <taxon>Kitasatosporales</taxon>
        <taxon>Streptomycetaceae</taxon>
        <taxon>Streptomyces</taxon>
    </lineage>
</organism>
<dbReference type="SUPFAM" id="SSF50475">
    <property type="entry name" value="FMN-binding split barrel"/>
    <property type="match status" value="1"/>
</dbReference>
<dbReference type="InterPro" id="IPR012349">
    <property type="entry name" value="Split_barrel_FMN-bd"/>
</dbReference>
<dbReference type="AlphaFoldDB" id="A0A7W9UZI5"/>
<comment type="caution">
    <text evidence="2">The sequence shown here is derived from an EMBL/GenBank/DDBJ whole genome shotgun (WGS) entry which is preliminary data.</text>
</comment>
<dbReference type="Pfam" id="PF01243">
    <property type="entry name" value="PNPOx_N"/>
    <property type="match status" value="1"/>
</dbReference>
<feature type="domain" description="Pyridoxamine 5'-phosphate oxidase N-terminal" evidence="1">
    <location>
        <begin position="19"/>
        <end position="109"/>
    </location>
</feature>
<dbReference type="InterPro" id="IPR011576">
    <property type="entry name" value="Pyridox_Oxase_N"/>
</dbReference>
<name>A0A7W9UZI5_9ACTN</name>
<sequence length="153" mass="17100">MTTTEPARPPEQRKQDTMKLLRAEQDAWVATASPDGQPCLVPLSFVWESESLLMCTKRTTPTARNLASGTSVIVTLGHTRDVVLIEGTGQLIDAARLPAAAADAFAAKLVWDPRQQTEWIYMRITPRVIKAWREENELAGRVLMRDGAWTARR</sequence>